<protein>
    <submittedName>
        <fullName evidence="1">Uncharacterized protein</fullName>
    </submittedName>
</protein>
<dbReference type="AlphaFoldDB" id="A0A2P2Q8L8"/>
<accession>A0A2P2Q8L8</accession>
<dbReference type="EMBL" id="GGEC01082844">
    <property type="protein sequence ID" value="MBX63328.1"/>
    <property type="molecule type" value="Transcribed_RNA"/>
</dbReference>
<evidence type="ECO:0000313" key="1">
    <source>
        <dbReference type="EMBL" id="MBX63328.1"/>
    </source>
</evidence>
<sequence length="42" mass="4697">MLEGVLWGMVLVTPYYSQIPIGDSNNSNAVARVVLILEMWLC</sequence>
<organism evidence="1">
    <name type="scientific">Rhizophora mucronata</name>
    <name type="common">Asiatic mangrove</name>
    <dbReference type="NCBI Taxonomy" id="61149"/>
    <lineage>
        <taxon>Eukaryota</taxon>
        <taxon>Viridiplantae</taxon>
        <taxon>Streptophyta</taxon>
        <taxon>Embryophyta</taxon>
        <taxon>Tracheophyta</taxon>
        <taxon>Spermatophyta</taxon>
        <taxon>Magnoliopsida</taxon>
        <taxon>eudicotyledons</taxon>
        <taxon>Gunneridae</taxon>
        <taxon>Pentapetalae</taxon>
        <taxon>rosids</taxon>
        <taxon>fabids</taxon>
        <taxon>Malpighiales</taxon>
        <taxon>Rhizophoraceae</taxon>
        <taxon>Rhizophora</taxon>
    </lineage>
</organism>
<reference evidence="1" key="1">
    <citation type="submission" date="2018-02" db="EMBL/GenBank/DDBJ databases">
        <title>Rhizophora mucronata_Transcriptome.</title>
        <authorList>
            <person name="Meera S.P."/>
            <person name="Sreeshan A."/>
            <person name="Augustine A."/>
        </authorList>
    </citation>
    <scope>NUCLEOTIDE SEQUENCE</scope>
    <source>
        <tissue evidence="1">Leaf</tissue>
    </source>
</reference>
<proteinExistence type="predicted"/>
<name>A0A2P2Q8L8_RHIMU</name>